<dbReference type="Proteomes" id="UP001162156">
    <property type="component" value="Unassembled WGS sequence"/>
</dbReference>
<dbReference type="InterPro" id="IPR019193">
    <property type="entry name" value="UBQ-conj_enz_E2-bd_prot"/>
</dbReference>
<evidence type="ECO:0000256" key="6">
    <source>
        <dbReference type="ARBA" id="ARBA00032298"/>
    </source>
</evidence>
<evidence type="ECO:0000313" key="10">
    <source>
        <dbReference type="Proteomes" id="UP001162156"/>
    </source>
</evidence>
<evidence type="ECO:0000313" key="9">
    <source>
        <dbReference type="EMBL" id="KAJ8964103.1"/>
    </source>
</evidence>
<reference evidence="9" key="1">
    <citation type="journal article" date="2023" name="Insect Mol. Biol.">
        <title>Genome sequencing provides insights into the evolution of gene families encoding plant cell wall-degrading enzymes in longhorned beetles.</title>
        <authorList>
            <person name="Shin N.R."/>
            <person name="Okamura Y."/>
            <person name="Kirsch R."/>
            <person name="Pauchet Y."/>
        </authorList>
    </citation>
    <scope>NUCLEOTIDE SEQUENCE</scope>
    <source>
        <strain evidence="9">RBIC_L_NR</strain>
    </source>
</reference>
<organism evidence="9 10">
    <name type="scientific">Rhamnusium bicolor</name>
    <dbReference type="NCBI Taxonomy" id="1586634"/>
    <lineage>
        <taxon>Eukaryota</taxon>
        <taxon>Metazoa</taxon>
        <taxon>Ecdysozoa</taxon>
        <taxon>Arthropoda</taxon>
        <taxon>Hexapoda</taxon>
        <taxon>Insecta</taxon>
        <taxon>Pterygota</taxon>
        <taxon>Neoptera</taxon>
        <taxon>Endopterygota</taxon>
        <taxon>Coleoptera</taxon>
        <taxon>Polyphaga</taxon>
        <taxon>Cucujiformia</taxon>
        <taxon>Chrysomeloidea</taxon>
        <taxon>Cerambycidae</taxon>
        <taxon>Lepturinae</taxon>
        <taxon>Rhagiini</taxon>
        <taxon>Rhamnusium</taxon>
    </lineage>
</organism>
<evidence type="ECO:0000256" key="3">
    <source>
        <dbReference type="ARBA" id="ARBA00013646"/>
    </source>
</evidence>
<dbReference type="GO" id="GO:0005634">
    <property type="term" value="C:nucleus"/>
    <property type="evidence" value="ECO:0007669"/>
    <property type="project" value="TreeGrafter"/>
</dbReference>
<dbReference type="GO" id="GO:0005829">
    <property type="term" value="C:cytosol"/>
    <property type="evidence" value="ECO:0007669"/>
    <property type="project" value="TreeGrafter"/>
</dbReference>
<dbReference type="GO" id="GO:0000151">
    <property type="term" value="C:ubiquitin ligase complex"/>
    <property type="evidence" value="ECO:0007669"/>
    <property type="project" value="TreeGrafter"/>
</dbReference>
<dbReference type="PANTHER" id="PTHR31531">
    <property type="entry name" value="E3 UBIQUITIN-PROTEIN LIGASE E3D FAMILY MEMBER"/>
    <property type="match status" value="1"/>
</dbReference>
<protein>
    <recommendedName>
        <fullName evidence="3">E3 ubiquitin-protein ligase E3D</fullName>
        <ecNumber evidence="2">2.3.2.26</ecNumber>
    </recommendedName>
    <alternativeName>
        <fullName evidence="6">HECT-type E3 ubiquitin transferase E3D</fullName>
    </alternativeName>
    <alternativeName>
        <fullName evidence="5">UbcH10-binding protein with a HECT-like domain</fullName>
    </alternativeName>
    <alternativeName>
        <fullName evidence="4">Ubiquitin-conjugating enzyme E2C-binding protein</fullName>
    </alternativeName>
</protein>
<dbReference type="GO" id="GO:0051865">
    <property type="term" value="P:protein autoubiquitination"/>
    <property type="evidence" value="ECO:0007669"/>
    <property type="project" value="TreeGrafter"/>
</dbReference>
<evidence type="ECO:0000256" key="8">
    <source>
        <dbReference type="ARBA" id="ARBA00064185"/>
    </source>
</evidence>
<dbReference type="Pfam" id="PF09814">
    <property type="entry name" value="HECT_2"/>
    <property type="match status" value="1"/>
</dbReference>
<evidence type="ECO:0000256" key="4">
    <source>
        <dbReference type="ARBA" id="ARBA00029737"/>
    </source>
</evidence>
<accession>A0AAV8ZJH2</accession>
<dbReference type="GO" id="GO:0000209">
    <property type="term" value="P:protein polyubiquitination"/>
    <property type="evidence" value="ECO:0007669"/>
    <property type="project" value="TreeGrafter"/>
</dbReference>
<comment type="caution">
    <text evidence="9">The sequence shown here is derived from an EMBL/GenBank/DDBJ whole genome shotgun (WGS) entry which is preliminary data.</text>
</comment>
<comment type="subunit">
    <text evidence="8">Interacts with UBE2C/UbcH10 (E2 ubiquitin-conjugating enzyme). In vitro, interacts with cyclin-B.</text>
</comment>
<dbReference type="EC" id="2.3.2.26" evidence="2"/>
<evidence type="ECO:0000256" key="5">
    <source>
        <dbReference type="ARBA" id="ARBA00032234"/>
    </source>
</evidence>
<sequence length="368" mass="41927">MSLLSEKNYKSVILEVRPRLQSVNAFITLLNESKSITIFLENEDIQITKDGITSTIPCNGMNIMPNSLSSLKIIDNYITFRFATNNSLLESLGGFKTEFLQNTVASIESLSNKPLLSKGINYTIQCINCSKSLNIPIKFQRILPLPSDNADPGDWFCHAHGSQDNISLDPKEADIFYTHCYVHINKINVPNIRGNDKVVVCKFCLNWLGTVFNPNTLRLWFNTVKFLDNNAAISTISLTDVFHSIKDILKHSLYNSIKLMLTCQTSVTQVDSVLIWIMEKKLQILFDGSGVLKKYDVAKVLFKFSKSDEELFTQWQNDSMVNTVNISKPMILDVLKHLHKFNKAFPLEFSKSNDFSVSYLFMYDPFLE</sequence>
<dbReference type="GO" id="GO:0043161">
    <property type="term" value="P:proteasome-mediated ubiquitin-dependent protein catabolic process"/>
    <property type="evidence" value="ECO:0007669"/>
    <property type="project" value="TreeGrafter"/>
</dbReference>
<dbReference type="GO" id="GO:0061630">
    <property type="term" value="F:ubiquitin protein ligase activity"/>
    <property type="evidence" value="ECO:0007669"/>
    <property type="project" value="UniProtKB-EC"/>
</dbReference>
<dbReference type="PANTHER" id="PTHR31531:SF2">
    <property type="entry name" value="E3 UBIQUITIN-PROTEIN LIGASE E3D"/>
    <property type="match status" value="1"/>
</dbReference>
<keyword evidence="10" id="KW-1185">Reference proteome</keyword>
<proteinExistence type="predicted"/>
<dbReference type="AlphaFoldDB" id="A0AAV8ZJH2"/>
<dbReference type="GO" id="GO:0030332">
    <property type="term" value="F:cyclin binding"/>
    <property type="evidence" value="ECO:0007669"/>
    <property type="project" value="TreeGrafter"/>
</dbReference>
<evidence type="ECO:0000256" key="2">
    <source>
        <dbReference type="ARBA" id="ARBA00012485"/>
    </source>
</evidence>
<dbReference type="GO" id="GO:0031624">
    <property type="term" value="F:ubiquitin conjugating enzyme binding"/>
    <property type="evidence" value="ECO:0007669"/>
    <property type="project" value="TreeGrafter"/>
</dbReference>
<dbReference type="EMBL" id="JANEYF010001443">
    <property type="protein sequence ID" value="KAJ8964103.1"/>
    <property type="molecule type" value="Genomic_DNA"/>
</dbReference>
<evidence type="ECO:0000256" key="7">
    <source>
        <dbReference type="ARBA" id="ARBA00053831"/>
    </source>
</evidence>
<gene>
    <name evidence="9" type="ORF">NQ314_005128</name>
</gene>
<comment type="function">
    <text evidence="7">E3 ubiquitin-protein ligase which accepts ubiquitin from specific E2 ubiquitin-conjugating enzymes, and transfers it to substrates, generally promoting their degradation by the proteasome. Independently of its E3 ubiquitin-protein ligase activity, acts as an inhibitor of CPSF3 endonuclease activity by blocking CPSF3 active site.</text>
</comment>
<evidence type="ECO:0000256" key="1">
    <source>
        <dbReference type="ARBA" id="ARBA00000885"/>
    </source>
</evidence>
<dbReference type="GO" id="GO:0006513">
    <property type="term" value="P:protein monoubiquitination"/>
    <property type="evidence" value="ECO:0007669"/>
    <property type="project" value="TreeGrafter"/>
</dbReference>
<comment type="catalytic activity">
    <reaction evidence="1">
        <text>S-ubiquitinyl-[E2 ubiquitin-conjugating enzyme]-L-cysteine + [acceptor protein]-L-lysine = [E2 ubiquitin-conjugating enzyme]-L-cysteine + N(6)-ubiquitinyl-[acceptor protein]-L-lysine.</text>
        <dbReference type="EC" id="2.3.2.26"/>
    </reaction>
</comment>
<name>A0AAV8ZJH2_9CUCU</name>